<dbReference type="Pfam" id="PF01103">
    <property type="entry name" value="Omp85"/>
    <property type="match status" value="1"/>
</dbReference>
<dbReference type="PIRSF" id="PIRSF006076">
    <property type="entry name" value="OM_assembly_OMP85"/>
    <property type="match status" value="1"/>
</dbReference>
<comment type="subcellular location">
    <subcellularLocation>
        <location evidence="1">Membrane</location>
    </subcellularLocation>
</comment>
<dbReference type="EMBL" id="JAENIM010000021">
    <property type="protein sequence ID" value="MBK1790324.1"/>
    <property type="molecule type" value="Genomic_DNA"/>
</dbReference>
<feature type="domain" description="POTRA" evidence="10">
    <location>
        <begin position="282"/>
        <end position="359"/>
    </location>
</feature>
<evidence type="ECO:0000313" key="12">
    <source>
        <dbReference type="Proteomes" id="UP000624703"/>
    </source>
</evidence>
<feature type="signal peptide" evidence="9">
    <location>
        <begin position="1"/>
        <end position="31"/>
    </location>
</feature>
<keyword evidence="6" id="KW-0472">Membrane</keyword>
<evidence type="ECO:0000256" key="8">
    <source>
        <dbReference type="NCBIfam" id="TIGR03303"/>
    </source>
</evidence>
<dbReference type="InterPro" id="IPR000184">
    <property type="entry name" value="Bac_surfAg_D15"/>
</dbReference>
<dbReference type="InterPro" id="IPR010827">
    <property type="entry name" value="BamA/TamA_POTRA"/>
</dbReference>
<keyword evidence="2" id="KW-1134">Transmembrane beta strand</keyword>
<dbReference type="PANTHER" id="PTHR12815:SF47">
    <property type="entry name" value="TRANSLOCATION AND ASSEMBLY MODULE SUBUNIT TAMA"/>
    <property type="match status" value="1"/>
</dbReference>
<dbReference type="RefSeq" id="WP_200310358.1">
    <property type="nucleotide sequence ID" value="NZ_JAENIM010000021.1"/>
</dbReference>
<evidence type="ECO:0000256" key="3">
    <source>
        <dbReference type="ARBA" id="ARBA00022692"/>
    </source>
</evidence>
<dbReference type="InterPro" id="IPR039910">
    <property type="entry name" value="D15-like"/>
</dbReference>
<feature type="chain" id="PRO_5035151465" description="Outer membrane protein assembly factor BamA" evidence="9">
    <location>
        <begin position="32"/>
        <end position="770"/>
    </location>
</feature>
<gene>
    <name evidence="11" type="primary">bamA</name>
    <name evidence="11" type="ORF">JIN82_04030</name>
</gene>
<evidence type="ECO:0000259" key="10">
    <source>
        <dbReference type="PROSITE" id="PS51779"/>
    </source>
</evidence>
<feature type="domain" description="POTRA" evidence="10">
    <location>
        <begin position="362"/>
        <end position="435"/>
    </location>
</feature>
<dbReference type="GO" id="GO:0009279">
    <property type="term" value="C:cell outer membrane"/>
    <property type="evidence" value="ECO:0007669"/>
    <property type="project" value="UniProtKB-UniRule"/>
</dbReference>
<evidence type="ECO:0000256" key="9">
    <source>
        <dbReference type="SAM" id="SignalP"/>
    </source>
</evidence>
<evidence type="ECO:0000256" key="6">
    <source>
        <dbReference type="ARBA" id="ARBA00023136"/>
    </source>
</evidence>
<dbReference type="Proteomes" id="UP000624703">
    <property type="component" value="Unassembled WGS sequence"/>
</dbReference>
<evidence type="ECO:0000256" key="2">
    <source>
        <dbReference type="ARBA" id="ARBA00022452"/>
    </source>
</evidence>
<evidence type="ECO:0000256" key="1">
    <source>
        <dbReference type="ARBA" id="ARBA00004370"/>
    </source>
</evidence>
<sequence>MLKGQLRYTMQCLAALAALTLTLLAAIPASAQDFEGKTISQVQIRYSGPRTVDEARIRNYMSVRAGEKYDATKLDDDIRSLYESGLIDNILFFAEPQGEKVKVIAEVVTRPALAGVGFTGNEIFSDKKLAKVSKLKPGGPLSDTQILEARNNIEKQYHGYGFPDVIVSHRMQPVNDSGRADLIFIIDEGAKNKVHKITFEGNNSYDNNTLRKEMKTKQQSWLSFLTKAGQIDTTLLDEDVDRVLDFYRNRGYLRAKSDGFRREPAKDDMVNLVMAIQEGPRYKVNGVGFGKTSVFKAEDLMKVLTLNAGNAYSAEKMRRDITTIRSYYGSRGYADATVTPDLRDAGPSQVNITYRITEGKPVKVGRVTIEGNDKTQDRVIRRELPLKPGDNFNTVEVETARARLRNMNYFNDVQVSNDPSSQKGYRDINILVDEKETGQISFGLGFSSVDSIVGYINLEQTNFDITNPWGFTGAGQRFSTKIQIGSERTDFDLSLVEPWFLGRRLALGTTLFYHDSRYFSDVYEQSNFGGEVFLRHKVTERSSLKTSIRIEKFDVQVESDTPDDSQFWLDDGDYLRNSLNIEWTLDTRDSNQLTRKGHRVRLGAYYAGLGGDVENYGLSIRGEKYWNLYGDSILELRGAIETVESDDRVPVFDRKFLGGQRNLRGFEYRDVGPRDEATGEVLGGSGSAFIQVEYTIPLIDSVRAAIFYDAGLVSSDAYSFDGDVFSDVGLGLRLRLPFGPLAVDYAIPVQSPDSEADKGGQFNFYLDYNF</sequence>
<proteinExistence type="predicted"/>
<dbReference type="GO" id="GO:0071709">
    <property type="term" value="P:membrane assembly"/>
    <property type="evidence" value="ECO:0007669"/>
    <property type="project" value="InterPro"/>
</dbReference>
<dbReference type="Pfam" id="PF07244">
    <property type="entry name" value="POTRA"/>
    <property type="match status" value="4"/>
</dbReference>
<evidence type="ECO:0000256" key="7">
    <source>
        <dbReference type="ARBA" id="ARBA00023237"/>
    </source>
</evidence>
<keyword evidence="4 9" id="KW-0732">Signal</keyword>
<dbReference type="Gene3D" id="2.40.160.50">
    <property type="entry name" value="membrane protein fhac: a member of the omp85/tpsb transporter family"/>
    <property type="match status" value="1"/>
</dbReference>
<feature type="domain" description="POTRA" evidence="10">
    <location>
        <begin position="111"/>
        <end position="189"/>
    </location>
</feature>
<evidence type="ECO:0000256" key="4">
    <source>
        <dbReference type="ARBA" id="ARBA00022729"/>
    </source>
</evidence>
<dbReference type="AlphaFoldDB" id="A0A8J7MEF5"/>
<protein>
    <recommendedName>
        <fullName evidence="8">Outer membrane protein assembly factor BamA</fullName>
    </recommendedName>
</protein>
<organism evidence="11 12">
    <name type="scientific">Persicirhabdus sediminis</name>
    <dbReference type="NCBI Taxonomy" id="454144"/>
    <lineage>
        <taxon>Bacteria</taxon>
        <taxon>Pseudomonadati</taxon>
        <taxon>Verrucomicrobiota</taxon>
        <taxon>Verrucomicrobiia</taxon>
        <taxon>Verrucomicrobiales</taxon>
        <taxon>Verrucomicrobiaceae</taxon>
        <taxon>Persicirhabdus</taxon>
    </lineage>
</organism>
<keyword evidence="7" id="KW-0998">Cell outer membrane</keyword>
<evidence type="ECO:0000256" key="5">
    <source>
        <dbReference type="ARBA" id="ARBA00022737"/>
    </source>
</evidence>
<dbReference type="PROSITE" id="PS51779">
    <property type="entry name" value="POTRA"/>
    <property type="match status" value="3"/>
</dbReference>
<evidence type="ECO:0000313" key="11">
    <source>
        <dbReference type="EMBL" id="MBK1790324.1"/>
    </source>
</evidence>
<accession>A0A8J7MEF5</accession>
<keyword evidence="5" id="KW-0677">Repeat</keyword>
<dbReference type="InterPro" id="IPR023707">
    <property type="entry name" value="OM_assembly_BamA"/>
</dbReference>
<dbReference type="PANTHER" id="PTHR12815">
    <property type="entry name" value="SORTING AND ASSEMBLY MACHINERY SAMM50 PROTEIN FAMILY MEMBER"/>
    <property type="match status" value="1"/>
</dbReference>
<dbReference type="InterPro" id="IPR034746">
    <property type="entry name" value="POTRA"/>
</dbReference>
<comment type="caution">
    <text evidence="11">The sequence shown here is derived from an EMBL/GenBank/DDBJ whole genome shotgun (WGS) entry which is preliminary data.</text>
</comment>
<dbReference type="Gene3D" id="3.10.20.310">
    <property type="entry name" value="membrane protein fhac"/>
    <property type="match status" value="5"/>
</dbReference>
<keyword evidence="3" id="KW-0812">Transmembrane</keyword>
<dbReference type="NCBIfam" id="TIGR03303">
    <property type="entry name" value="OM_YaeT"/>
    <property type="match status" value="1"/>
</dbReference>
<keyword evidence="12" id="KW-1185">Reference proteome</keyword>
<reference evidence="11" key="1">
    <citation type="submission" date="2021-01" db="EMBL/GenBank/DDBJ databases">
        <title>Modified the classification status of verrucomicrobia.</title>
        <authorList>
            <person name="Feng X."/>
        </authorList>
    </citation>
    <scope>NUCLEOTIDE SEQUENCE</scope>
    <source>
        <strain evidence="11">_KCTC 22039</strain>
    </source>
</reference>
<name>A0A8J7MEF5_9BACT</name>